<dbReference type="GO" id="GO:0016301">
    <property type="term" value="F:kinase activity"/>
    <property type="evidence" value="ECO:0007669"/>
    <property type="project" value="InterPro"/>
</dbReference>
<dbReference type="InterPro" id="IPR006440">
    <property type="entry name" value="Doc"/>
</dbReference>
<sequence>MPSMELSDLSEPLEGIRYLTPEALIWINKRLILAQTPSEPIAVIKPNELSSSQQRPAQHRYYTGNQDMYCLASLLMQSLVQNHPFANANKRTAAAAGYMFLLLNGYELTAPGDEFVQIMLGVANHEYTQEELEDWIAYWSRPFDANGLNAPSEFLAMFEMIGERPAC</sequence>
<dbReference type="Gene3D" id="1.20.120.1870">
    <property type="entry name" value="Fic/DOC protein, Fido domain"/>
    <property type="match status" value="1"/>
</dbReference>
<dbReference type="NCBIfam" id="TIGR01550">
    <property type="entry name" value="DOC_P1"/>
    <property type="match status" value="1"/>
</dbReference>
<dbReference type="RefSeq" id="WP_074805565.1">
    <property type="nucleotide sequence ID" value="NZ_FNHM01000002.1"/>
</dbReference>
<proteinExistence type="predicted"/>
<dbReference type="PANTHER" id="PTHR39426:SF1">
    <property type="entry name" value="HOMOLOGY TO DEATH-ON-CURING PROTEIN OF PHAGE P1"/>
    <property type="match status" value="1"/>
</dbReference>
<dbReference type="InterPro" id="IPR053737">
    <property type="entry name" value="Type_II_TA_Toxin"/>
</dbReference>
<evidence type="ECO:0000313" key="2">
    <source>
        <dbReference type="EMBL" id="SDM28803.1"/>
    </source>
</evidence>
<feature type="domain" description="Fido" evidence="1">
    <location>
        <begin position="19"/>
        <end position="138"/>
    </location>
</feature>
<evidence type="ECO:0000259" key="1">
    <source>
        <dbReference type="PROSITE" id="PS51459"/>
    </source>
</evidence>
<accession>A0AB37ZHE6</accession>
<name>A0AB37ZHE6_PSESX</name>
<dbReference type="AlphaFoldDB" id="A0AB37ZHE6"/>
<organism evidence="2 3">
    <name type="scientific">Pseudomonas syringae</name>
    <dbReference type="NCBI Taxonomy" id="317"/>
    <lineage>
        <taxon>Bacteria</taxon>
        <taxon>Pseudomonadati</taxon>
        <taxon>Pseudomonadota</taxon>
        <taxon>Gammaproteobacteria</taxon>
        <taxon>Pseudomonadales</taxon>
        <taxon>Pseudomonadaceae</taxon>
        <taxon>Pseudomonas</taxon>
    </lineage>
</organism>
<dbReference type="PROSITE" id="PS51459">
    <property type="entry name" value="FIDO"/>
    <property type="match status" value="1"/>
</dbReference>
<dbReference type="InterPro" id="IPR003812">
    <property type="entry name" value="Fido"/>
</dbReference>
<dbReference type="Pfam" id="PF02661">
    <property type="entry name" value="Fic"/>
    <property type="match status" value="1"/>
</dbReference>
<dbReference type="PANTHER" id="PTHR39426">
    <property type="entry name" value="HOMOLOGY TO DEATH-ON-CURING PROTEIN OF PHAGE P1"/>
    <property type="match status" value="1"/>
</dbReference>
<protein>
    <submittedName>
        <fullName evidence="2">Death on curing protein</fullName>
    </submittedName>
</protein>
<evidence type="ECO:0000313" key="3">
    <source>
        <dbReference type="Proteomes" id="UP000183853"/>
    </source>
</evidence>
<reference evidence="2 3" key="1">
    <citation type="submission" date="2016-10" db="EMBL/GenBank/DDBJ databases">
        <authorList>
            <person name="Varghese N."/>
            <person name="Submissions S."/>
        </authorList>
    </citation>
    <scope>NUCLEOTIDE SEQUENCE [LARGE SCALE GENOMIC DNA]</scope>
    <source>
        <strain evidence="2 3">BS2122</strain>
    </source>
</reference>
<dbReference type="Proteomes" id="UP000183853">
    <property type="component" value="Unassembled WGS sequence"/>
</dbReference>
<dbReference type="SUPFAM" id="SSF140931">
    <property type="entry name" value="Fic-like"/>
    <property type="match status" value="1"/>
</dbReference>
<comment type="caution">
    <text evidence="2">The sequence shown here is derived from an EMBL/GenBank/DDBJ whole genome shotgun (WGS) entry which is preliminary data.</text>
</comment>
<dbReference type="EMBL" id="FNHM01000002">
    <property type="protein sequence ID" value="SDM28803.1"/>
    <property type="molecule type" value="Genomic_DNA"/>
</dbReference>
<gene>
    <name evidence="2" type="ORF">SAMN05444505_102220</name>
</gene>
<dbReference type="InterPro" id="IPR036597">
    <property type="entry name" value="Fido-like_dom_sf"/>
</dbReference>